<evidence type="ECO:0000256" key="1">
    <source>
        <dbReference type="ARBA" id="ARBA00004442"/>
    </source>
</evidence>
<dbReference type="InterPro" id="IPR033985">
    <property type="entry name" value="SusD-like_N"/>
</dbReference>
<evidence type="ECO:0000313" key="9">
    <source>
        <dbReference type="EMBL" id="CDN31485.1"/>
    </source>
</evidence>
<dbReference type="GO" id="GO:0009279">
    <property type="term" value="C:cell outer membrane"/>
    <property type="evidence" value="ECO:0007669"/>
    <property type="project" value="UniProtKB-SubCell"/>
</dbReference>
<dbReference type="Gene3D" id="1.25.40.390">
    <property type="match status" value="1"/>
</dbReference>
<comment type="subcellular location">
    <subcellularLocation>
        <location evidence="1">Cell outer membrane</location>
    </subcellularLocation>
</comment>
<keyword evidence="3 6" id="KW-0732">Signal</keyword>
<comment type="similarity">
    <text evidence="2">Belongs to the SusD family.</text>
</comment>
<evidence type="ECO:0000259" key="8">
    <source>
        <dbReference type="Pfam" id="PF14322"/>
    </source>
</evidence>
<keyword evidence="4" id="KW-0472">Membrane</keyword>
<dbReference type="InterPro" id="IPR012944">
    <property type="entry name" value="SusD_RagB_dom"/>
</dbReference>
<evidence type="ECO:0000259" key="7">
    <source>
        <dbReference type="Pfam" id="PF07980"/>
    </source>
</evidence>
<dbReference type="HOGENOM" id="CLU_015553_0_3_10"/>
<dbReference type="SUPFAM" id="SSF48452">
    <property type="entry name" value="TPR-like"/>
    <property type="match status" value="1"/>
</dbReference>
<evidence type="ECO:0000256" key="2">
    <source>
        <dbReference type="ARBA" id="ARBA00006275"/>
    </source>
</evidence>
<feature type="domain" description="SusD-like N-terminal" evidence="8">
    <location>
        <begin position="80"/>
        <end position="227"/>
    </location>
</feature>
<evidence type="ECO:0000256" key="6">
    <source>
        <dbReference type="SAM" id="SignalP"/>
    </source>
</evidence>
<dbReference type="PATRIC" id="fig|1433126.3.peg.1382"/>
<feature type="chain" id="PRO_5001590687" evidence="6">
    <location>
        <begin position="19"/>
        <end position="617"/>
    </location>
</feature>
<dbReference type="EMBL" id="HG934468">
    <property type="protein sequence ID" value="CDN31485.1"/>
    <property type="molecule type" value="Genomic_DNA"/>
</dbReference>
<evidence type="ECO:0000256" key="3">
    <source>
        <dbReference type="ARBA" id="ARBA00022729"/>
    </source>
</evidence>
<feature type="signal peptide" evidence="6">
    <location>
        <begin position="1"/>
        <end position="18"/>
    </location>
</feature>
<dbReference type="eggNOG" id="COG0614">
    <property type="taxonomic scope" value="Bacteria"/>
</dbReference>
<dbReference type="KEGG" id="rbc:BN938_1398"/>
<dbReference type="AlphaFoldDB" id="A0A060R801"/>
<keyword evidence="10" id="KW-1185">Reference proteome</keyword>
<feature type="domain" description="RagB/SusD" evidence="7">
    <location>
        <begin position="313"/>
        <end position="617"/>
    </location>
</feature>
<evidence type="ECO:0000256" key="5">
    <source>
        <dbReference type="ARBA" id="ARBA00023237"/>
    </source>
</evidence>
<dbReference type="Proteomes" id="UP000027616">
    <property type="component" value="Chromosome I"/>
</dbReference>
<dbReference type="OrthoDB" id="724176at2"/>
<name>A0A060R801_9BACT</name>
<sequence>MKKIILLIAATVAISLNSCNFLNIVPDDTPTMNEAFKNESTAEAFVYTCYAYIPNYLHCRENFGWLMSNETTASKHWGAQYFAFLQMQNRMYSASSPVLDIWQRCYQGIKQCYIFLNNIEKVKPLIISQADFDAKKKVWIAEAKFLIAYYHFVLMEHYGPVVIVDTEIMLDGSGDDFFRPRKSYDECVTIVADMFDEAMKDLPTTVSRSDYGRATKVIAQTIKSKLYFYAASPLFNGNTYYADFKDKDGKALINQVFDKSKWQKAMNETKIAIQMAEAGGAKLYEYTKETGLSAFDKAVKTARYTMVDPWNQELIWGYSGWKEVKGDGGSYQTHVIPKGFAPRGVYPFGGIGPTLTAVRMFYSKNGLPIESDPAYDYANSMKVKDGDNTLYLHRDREPRFYAAIGFNRGPYELNDQTYELKLCRGEQNGLEMTQTQGNADHLYTGYAVKKGVHPSTQVLSSGTVNLVLYPFPIFRLGELYMNYIEACAEFNGSLDQDATTYFNAIRTKAGLPSLSTSFGNPTGAKLIEVIRRERMIEFAFEGKWMYDLRRWKKATEFYAADRGGMSGLNSLATTLEDYYVERKMPERPIIFDDHQYLYPIAQSYVNINYNLIQNPGW</sequence>
<evidence type="ECO:0000313" key="10">
    <source>
        <dbReference type="Proteomes" id="UP000027616"/>
    </source>
</evidence>
<dbReference type="InterPro" id="IPR011990">
    <property type="entry name" value="TPR-like_helical_dom_sf"/>
</dbReference>
<reference evidence="9 10" key="1">
    <citation type="journal article" date="2015" name="Genome Announc.">
        <title>Complete Genome Sequence of the Novel Leech Symbiont Mucinivorans hirudinis M3T.</title>
        <authorList>
            <person name="Nelson M.C."/>
            <person name="Bomar L."/>
            <person name="Graf J."/>
        </authorList>
    </citation>
    <scope>NUCLEOTIDE SEQUENCE [LARGE SCALE GENOMIC DNA]</scope>
    <source>
        <strain evidence="10">M3</strain>
    </source>
</reference>
<dbReference type="Pfam" id="PF07980">
    <property type="entry name" value="SusD_RagB"/>
    <property type="match status" value="1"/>
</dbReference>
<dbReference type="STRING" id="1433126.BN938_1398"/>
<evidence type="ECO:0000256" key="4">
    <source>
        <dbReference type="ARBA" id="ARBA00023136"/>
    </source>
</evidence>
<dbReference type="Pfam" id="PF14322">
    <property type="entry name" value="SusD-like_3"/>
    <property type="match status" value="1"/>
</dbReference>
<gene>
    <name evidence="9" type="ORF">BN938_1398</name>
</gene>
<keyword evidence="5" id="KW-0998">Cell outer membrane</keyword>
<accession>A0A060R801</accession>
<protein>
    <submittedName>
        <fullName evidence="9">SusD family outer membrane protein</fullName>
    </submittedName>
</protein>
<proteinExistence type="inferred from homology"/>
<organism evidence="9 10">
    <name type="scientific">Mucinivorans hirudinis</name>
    <dbReference type="NCBI Taxonomy" id="1433126"/>
    <lineage>
        <taxon>Bacteria</taxon>
        <taxon>Pseudomonadati</taxon>
        <taxon>Bacteroidota</taxon>
        <taxon>Bacteroidia</taxon>
        <taxon>Bacteroidales</taxon>
        <taxon>Rikenellaceae</taxon>
        <taxon>Mucinivorans</taxon>
    </lineage>
</organism>